<dbReference type="InterPro" id="IPR044049">
    <property type="entry name" value="EccD_transm"/>
</dbReference>
<feature type="transmembrane region" description="Helical" evidence="7">
    <location>
        <begin position="154"/>
        <end position="175"/>
    </location>
</feature>
<dbReference type="OrthoDB" id="4824971at2"/>
<comment type="similarity">
    <text evidence="2">Belongs to the EccD/Snm4 family.</text>
</comment>
<evidence type="ECO:0000259" key="8">
    <source>
        <dbReference type="Pfam" id="PF19053"/>
    </source>
</evidence>
<keyword evidence="5 7" id="KW-1133">Transmembrane helix</keyword>
<dbReference type="GO" id="GO:0005886">
    <property type="term" value="C:plasma membrane"/>
    <property type="evidence" value="ECO:0007669"/>
    <property type="project" value="UniProtKB-SubCell"/>
</dbReference>
<evidence type="ECO:0000256" key="2">
    <source>
        <dbReference type="ARBA" id="ARBA00006162"/>
    </source>
</evidence>
<dbReference type="InterPro" id="IPR024962">
    <property type="entry name" value="YukD-like"/>
</dbReference>
<sequence>MAGARVSTTVSTSRALLRVSIQSEGRRLDVGVPAQLPLVELMPGFARGLGVLDATMTHTGYALQRADGTRLDPSRGAAEQGVLDGELLTLARGVQLAEPRVYDDIVEAVIDATGEQNRPWTPKDNARTALAASLTLLGICAVLLLAGGGDGPSALLRAIIAGAGTVLLLASAAVIERLGQAETGRGLALAAAAFAALTGYLLTPSGDGLYGWPLAAAGAGAVVAGGIALLLNPASRAILLVPLVLGGAIGITGGIAGLMPGSQQSAYALMVAVVITLANALPWLAMTSTRIRVISPQSDQEIFDDPDPIDTEQVRARAAAGHRVLVALRLALGLAALVGAPIVAGASPAGAALCALGFIGIMMPARQSFARAEVVVLMALGTAGIAITGVTTSLAQPDLRLVLLVALLTVTVIVIFLTLLAPRARMRLTRLADTAEVLVIGLLLPLGVIAAGIAWA</sequence>
<comment type="subcellular location">
    <subcellularLocation>
        <location evidence="1">Cell membrane</location>
        <topology evidence="1">Multi-pass membrane protein</topology>
    </subcellularLocation>
</comment>
<feature type="transmembrane region" description="Helical" evidence="7">
    <location>
        <begin position="238"/>
        <end position="259"/>
    </location>
</feature>
<feature type="transmembrane region" description="Helical" evidence="7">
    <location>
        <begin position="209"/>
        <end position="231"/>
    </location>
</feature>
<accession>A0A506XY48</accession>
<dbReference type="Proteomes" id="UP000316252">
    <property type="component" value="Unassembled WGS sequence"/>
</dbReference>
<keyword evidence="4 7" id="KW-0812">Transmembrane</keyword>
<evidence type="ECO:0000256" key="4">
    <source>
        <dbReference type="ARBA" id="ARBA00022692"/>
    </source>
</evidence>
<feature type="transmembrane region" description="Helical" evidence="7">
    <location>
        <begin position="265"/>
        <end position="285"/>
    </location>
</feature>
<keyword evidence="3" id="KW-1003">Cell membrane</keyword>
<dbReference type="NCBIfam" id="TIGR03920">
    <property type="entry name" value="T7SS_EccD"/>
    <property type="match status" value="1"/>
</dbReference>
<feature type="transmembrane region" description="Helical" evidence="7">
    <location>
        <begin position="187"/>
        <end position="203"/>
    </location>
</feature>
<evidence type="ECO:0000256" key="6">
    <source>
        <dbReference type="ARBA" id="ARBA00023136"/>
    </source>
</evidence>
<evidence type="ECO:0000256" key="3">
    <source>
        <dbReference type="ARBA" id="ARBA00022475"/>
    </source>
</evidence>
<evidence type="ECO:0000313" key="9">
    <source>
        <dbReference type="EMBL" id="TPW77834.1"/>
    </source>
</evidence>
<dbReference type="Pfam" id="PF19053">
    <property type="entry name" value="EccD"/>
    <property type="match status" value="1"/>
</dbReference>
<evidence type="ECO:0000313" key="10">
    <source>
        <dbReference type="Proteomes" id="UP000316252"/>
    </source>
</evidence>
<keyword evidence="10" id="KW-1185">Reference proteome</keyword>
<proteinExistence type="inferred from homology"/>
<comment type="caution">
    <text evidence="9">The sequence shown here is derived from an EMBL/GenBank/DDBJ whole genome shotgun (WGS) entry which is preliminary data.</text>
</comment>
<feature type="transmembrane region" description="Helical" evidence="7">
    <location>
        <begin position="128"/>
        <end position="148"/>
    </location>
</feature>
<organism evidence="9 10">
    <name type="scientific">Schumannella soli</name>
    <dbReference type="NCBI Taxonomy" id="2590779"/>
    <lineage>
        <taxon>Bacteria</taxon>
        <taxon>Bacillati</taxon>
        <taxon>Actinomycetota</taxon>
        <taxon>Actinomycetes</taxon>
        <taxon>Micrococcales</taxon>
        <taxon>Microbacteriaceae</taxon>
        <taxon>Schumannella</taxon>
    </lineage>
</organism>
<feature type="domain" description="EccD-like transmembrane" evidence="8">
    <location>
        <begin position="129"/>
        <end position="452"/>
    </location>
</feature>
<feature type="transmembrane region" description="Helical" evidence="7">
    <location>
        <begin position="324"/>
        <end position="343"/>
    </location>
</feature>
<evidence type="ECO:0000256" key="1">
    <source>
        <dbReference type="ARBA" id="ARBA00004651"/>
    </source>
</evidence>
<keyword evidence="6 7" id="KW-0472">Membrane</keyword>
<reference evidence="9 10" key="1">
    <citation type="submission" date="2019-06" db="EMBL/GenBank/DDBJ databases">
        <authorList>
            <person name="Li F."/>
        </authorList>
    </citation>
    <scope>NUCLEOTIDE SEQUENCE [LARGE SCALE GENOMIC DNA]</scope>
    <source>
        <strain evidence="9 10">10F1D-1</strain>
    </source>
</reference>
<name>A0A506XY48_9MICO</name>
<dbReference type="Pfam" id="PF08817">
    <property type="entry name" value="YukD"/>
    <property type="match status" value="1"/>
</dbReference>
<dbReference type="InterPro" id="IPR006707">
    <property type="entry name" value="T7SS_EccD"/>
</dbReference>
<dbReference type="Gene3D" id="3.10.20.90">
    <property type="entry name" value="Phosphatidylinositol 3-kinase Catalytic Subunit, Chain A, domain 1"/>
    <property type="match status" value="1"/>
</dbReference>
<evidence type="ECO:0000256" key="5">
    <source>
        <dbReference type="ARBA" id="ARBA00022989"/>
    </source>
</evidence>
<feature type="transmembrane region" description="Helical" evidence="7">
    <location>
        <begin position="434"/>
        <end position="455"/>
    </location>
</feature>
<evidence type="ECO:0000256" key="7">
    <source>
        <dbReference type="SAM" id="Phobius"/>
    </source>
</evidence>
<protein>
    <submittedName>
        <fullName evidence="9">Type VII secretion integral membrane protein EccD</fullName>
    </submittedName>
</protein>
<feature type="transmembrane region" description="Helical" evidence="7">
    <location>
        <begin position="349"/>
        <end position="365"/>
    </location>
</feature>
<dbReference type="AlphaFoldDB" id="A0A506XY48"/>
<feature type="transmembrane region" description="Helical" evidence="7">
    <location>
        <begin position="401"/>
        <end position="422"/>
    </location>
</feature>
<feature type="transmembrane region" description="Helical" evidence="7">
    <location>
        <begin position="374"/>
        <end position="395"/>
    </location>
</feature>
<dbReference type="EMBL" id="VHQG01000001">
    <property type="protein sequence ID" value="TPW77834.1"/>
    <property type="molecule type" value="Genomic_DNA"/>
</dbReference>
<gene>
    <name evidence="9" type="primary">eccD</name>
    <name evidence="9" type="ORF">FJ657_04085</name>
</gene>